<dbReference type="GO" id="GO:0005634">
    <property type="term" value="C:nucleus"/>
    <property type="evidence" value="ECO:0007669"/>
    <property type="project" value="TreeGrafter"/>
</dbReference>
<feature type="region of interest" description="Disordered" evidence="6">
    <location>
        <begin position="582"/>
        <end position="609"/>
    </location>
</feature>
<evidence type="ECO:0000256" key="6">
    <source>
        <dbReference type="SAM" id="MobiDB-lite"/>
    </source>
</evidence>
<dbReference type="InterPro" id="IPR004942">
    <property type="entry name" value="Roadblock/LAMTOR2_dom"/>
</dbReference>
<dbReference type="SMART" id="SM00960">
    <property type="entry name" value="Robl_LC7"/>
    <property type="match status" value="1"/>
</dbReference>
<feature type="region of interest" description="Disordered" evidence="6">
    <location>
        <begin position="718"/>
        <end position="762"/>
    </location>
</feature>
<keyword evidence="2" id="KW-0479">Metal-binding</keyword>
<reference evidence="8" key="1">
    <citation type="submission" date="2021-02" db="EMBL/GenBank/DDBJ databases">
        <authorList>
            <person name="Dougan E. K."/>
            <person name="Rhodes N."/>
            <person name="Thang M."/>
            <person name="Chan C."/>
        </authorList>
    </citation>
    <scope>NUCLEOTIDE SEQUENCE</scope>
</reference>
<keyword evidence="9" id="KW-1185">Reference proteome</keyword>
<dbReference type="Gene3D" id="3.30.40.10">
    <property type="entry name" value="Zinc/RING finger domain, C3HC4 (zinc finger)"/>
    <property type="match status" value="1"/>
</dbReference>
<dbReference type="OrthoDB" id="9985637at2759"/>
<dbReference type="SMART" id="SM00184">
    <property type="entry name" value="RING"/>
    <property type="match status" value="1"/>
</dbReference>
<dbReference type="GO" id="GO:0006511">
    <property type="term" value="P:ubiquitin-dependent protein catabolic process"/>
    <property type="evidence" value="ECO:0007669"/>
    <property type="project" value="TreeGrafter"/>
</dbReference>
<dbReference type="InterPro" id="IPR051834">
    <property type="entry name" value="RING_finger_E3_ligase"/>
</dbReference>
<gene>
    <name evidence="8" type="primary">RNF43</name>
    <name evidence="8" type="ORF">SNEC2469_LOCUS5768</name>
</gene>
<comment type="similarity">
    <text evidence="1">Belongs to the GAMAD family.</text>
</comment>
<dbReference type="SUPFAM" id="SSF103196">
    <property type="entry name" value="Roadblock/LC7 domain"/>
    <property type="match status" value="1"/>
</dbReference>
<name>A0A812MA50_9DINO</name>
<dbReference type="AlphaFoldDB" id="A0A812MA50"/>
<evidence type="ECO:0000313" key="8">
    <source>
        <dbReference type="EMBL" id="CAE7258015.1"/>
    </source>
</evidence>
<keyword evidence="4" id="KW-0862">Zinc</keyword>
<accession>A0A812MA50</accession>
<dbReference type="PANTHER" id="PTHR45931:SF3">
    <property type="entry name" value="RING ZINC FINGER-CONTAINING PROTEIN"/>
    <property type="match status" value="1"/>
</dbReference>
<evidence type="ECO:0000259" key="7">
    <source>
        <dbReference type="PROSITE" id="PS50089"/>
    </source>
</evidence>
<dbReference type="GO" id="GO:0008270">
    <property type="term" value="F:zinc ion binding"/>
    <property type="evidence" value="ECO:0007669"/>
    <property type="project" value="UniProtKB-KW"/>
</dbReference>
<keyword evidence="3 5" id="KW-0863">Zinc-finger</keyword>
<dbReference type="PROSITE" id="PS50089">
    <property type="entry name" value="ZF_RING_2"/>
    <property type="match status" value="1"/>
</dbReference>
<feature type="region of interest" description="Disordered" evidence="6">
    <location>
        <begin position="838"/>
        <end position="860"/>
    </location>
</feature>
<protein>
    <submittedName>
        <fullName evidence="8">RNF43 protein</fullName>
    </submittedName>
</protein>
<dbReference type="GO" id="GO:0061630">
    <property type="term" value="F:ubiquitin protein ligase activity"/>
    <property type="evidence" value="ECO:0007669"/>
    <property type="project" value="TreeGrafter"/>
</dbReference>
<evidence type="ECO:0000256" key="5">
    <source>
        <dbReference type="PROSITE-ProRule" id="PRU00175"/>
    </source>
</evidence>
<feature type="region of interest" description="Disordered" evidence="6">
    <location>
        <begin position="1077"/>
        <end position="1104"/>
    </location>
</feature>
<dbReference type="Gene3D" id="3.30.450.30">
    <property type="entry name" value="Dynein light chain 2a, cytoplasmic"/>
    <property type="match status" value="1"/>
</dbReference>
<organism evidence="8 9">
    <name type="scientific">Symbiodinium necroappetens</name>
    <dbReference type="NCBI Taxonomy" id="1628268"/>
    <lineage>
        <taxon>Eukaryota</taxon>
        <taxon>Sar</taxon>
        <taxon>Alveolata</taxon>
        <taxon>Dinophyceae</taxon>
        <taxon>Suessiales</taxon>
        <taxon>Symbiodiniaceae</taxon>
        <taxon>Symbiodinium</taxon>
    </lineage>
</organism>
<dbReference type="Proteomes" id="UP000601435">
    <property type="component" value="Unassembled WGS sequence"/>
</dbReference>
<dbReference type="InterPro" id="IPR001841">
    <property type="entry name" value="Znf_RING"/>
</dbReference>
<dbReference type="Pfam" id="PF13639">
    <property type="entry name" value="zf-RING_2"/>
    <property type="match status" value="1"/>
</dbReference>
<proteinExistence type="inferred from homology"/>
<evidence type="ECO:0000256" key="4">
    <source>
        <dbReference type="ARBA" id="ARBA00022833"/>
    </source>
</evidence>
<feature type="compositionally biased region" description="Polar residues" evidence="6">
    <location>
        <begin position="840"/>
        <end position="849"/>
    </location>
</feature>
<comment type="caution">
    <text evidence="8">The sequence shown here is derived from an EMBL/GenBank/DDBJ whole genome shotgun (WGS) entry which is preliminary data.</text>
</comment>
<dbReference type="SUPFAM" id="SSF57850">
    <property type="entry name" value="RING/U-box"/>
    <property type="match status" value="1"/>
</dbReference>
<evidence type="ECO:0000256" key="2">
    <source>
        <dbReference type="ARBA" id="ARBA00022723"/>
    </source>
</evidence>
<dbReference type="EMBL" id="CAJNJA010010475">
    <property type="protein sequence ID" value="CAE7258015.1"/>
    <property type="molecule type" value="Genomic_DNA"/>
</dbReference>
<sequence length="1181" mass="129139">MGREFRPQPFHVLAGPGLRTGERLAVEFDAAILDLVAPVSKIQAESVVEFELCLQDWGYRRLSWRHARAFLPSAAAIGVECGAETGEDSADFVVVLHACPALSLSILQWLMTSGLSSFPASDVTVRGQDIGLRSGMGDSIWRIASGLQSHGYEQIANIVALVAWLEEWPPAEPHRQGLCVSSGEISPELLELQLHSVLALLGEGGLLAALSEHQAVVDGFRSVAIAWIFKLHSLYGLEILSQHERVTAKSASHLSMLSWELFQVEELLQSPFFRPQEMSLWRFAKRWCVEGAGAPAFTEESEDAEGKVEVLPSPNKDEIDGAFSKVLLWDLLPPNEELVVQFAAAQAAAPAVEGELGTGRFVSASFWGYGADSMSGHALRTDIRDHERRMLVGSKAPARLIYLDLSRAQNHPALSGEDLKMFLLQSVPQVAVDAILKGFLTDYPTVIGFVVINSDGIPTKWHESMPYERAVIYAALMSDYIAHCKKCLKELLTGPAESELANVRLRTREGTEIIFVTLPEYTLAVIQPYMTDKILVIVSAGFCSLVFCVLLPLHSIVLGLADSVFEQYLEAKVVEAKEAPEPVCPTELSTGDPEAEEFQEPVEKSKASRPRRVDGSTFVRAERRADCVLKPFEDADALHLSYADDSTSLHCWNSAQELQVLGGSRQVLVSTVPMTSGGGGRFRFDFRLSSGSGADAAPLFEYMRRSSPQWDLAAMAAEGAPRWRDRGSGPRAPPAPRLPWRGRTREAAEHHGTHSHDPWDPWSIAAGRNPWSSGDFGDPWNGWATLDSENPWEDSWDGFAVHSSDTRPFFFAPLNEPLNVPPPSVPVHSREPGQLGPWRATSSGSQPGTGVNVRNLPRHDVPMPAPRIAFTEATRQDMGQSSLETTWMGSLRTEEPVILPPRAPPPSIPPPRPPYFEMSQVVFHRGDSFGHGRDRDSFVSGPPPGAPIPGPVPPIPPGLVFPGGVGLGVGVTVWDIGSVASLSSTRSLARGVIEAHTALYTFKQKDVRGEACDSASKKCCICLEDFVEGQQLRILPCFHRYHQCCIDEWLCRSDECPLCKFRITADDTALMDSIEVSSHGSATPRSPPLATIESGSEATEESVQGRDRFWSHAVGVNDAIHDDDFLNAGAWPPLRDERQAGSPSPAFIERTWDRFGGINTQVSNLTAAIQAEMHEAPGAHQ</sequence>
<feature type="non-terminal residue" evidence="8">
    <location>
        <position position="1"/>
    </location>
</feature>
<evidence type="ECO:0000313" key="9">
    <source>
        <dbReference type="Proteomes" id="UP000601435"/>
    </source>
</evidence>
<feature type="compositionally biased region" description="Basic and acidic residues" evidence="6">
    <location>
        <begin position="743"/>
        <end position="759"/>
    </location>
</feature>
<feature type="domain" description="RING-type" evidence="7">
    <location>
        <begin position="1019"/>
        <end position="1060"/>
    </location>
</feature>
<evidence type="ECO:0000256" key="3">
    <source>
        <dbReference type="ARBA" id="ARBA00022771"/>
    </source>
</evidence>
<dbReference type="InterPro" id="IPR013083">
    <property type="entry name" value="Znf_RING/FYVE/PHD"/>
</dbReference>
<evidence type="ECO:0000256" key="1">
    <source>
        <dbReference type="ARBA" id="ARBA00007191"/>
    </source>
</evidence>
<dbReference type="PANTHER" id="PTHR45931">
    <property type="entry name" value="SI:CH211-59O9.10"/>
    <property type="match status" value="1"/>
</dbReference>
<dbReference type="Pfam" id="PF03259">
    <property type="entry name" value="Robl_LC7"/>
    <property type="match status" value="1"/>
</dbReference>